<dbReference type="EMBL" id="CAKW01000083">
    <property type="protein sequence ID" value="CCJ72986.1"/>
    <property type="molecule type" value="Genomic_DNA"/>
</dbReference>
<dbReference type="Proteomes" id="UP000009340">
    <property type="component" value="Unassembled WGS sequence"/>
</dbReference>
<accession>K8A0Y8</accession>
<protein>
    <submittedName>
        <fullName evidence="1">Uncharacterized protein</fullName>
    </submittedName>
</protein>
<evidence type="ECO:0000313" key="2">
    <source>
        <dbReference type="Proteomes" id="UP000009340"/>
    </source>
</evidence>
<evidence type="ECO:0000313" key="1">
    <source>
        <dbReference type="EMBL" id="CCJ72986.1"/>
    </source>
</evidence>
<name>K8A0Y8_9ENTR</name>
<dbReference type="AlphaFoldDB" id="K8A0Y8"/>
<comment type="caution">
    <text evidence="1">The sequence shown here is derived from an EMBL/GenBank/DDBJ whole genome shotgun (WGS) entry which is preliminary data.</text>
</comment>
<proteinExistence type="predicted"/>
<organism evidence="1 2">
    <name type="scientific">Cronobacter condimenti 1330</name>
    <dbReference type="NCBI Taxonomy" id="1073999"/>
    <lineage>
        <taxon>Bacteria</taxon>
        <taxon>Pseudomonadati</taxon>
        <taxon>Pseudomonadota</taxon>
        <taxon>Gammaproteobacteria</taxon>
        <taxon>Enterobacterales</taxon>
        <taxon>Enterobacteriaceae</taxon>
        <taxon>Cronobacter</taxon>
    </lineage>
</organism>
<gene>
    <name evidence="1" type="ORF">BN137_2357</name>
</gene>
<sequence>MTFKNRRPGLRFFSLSKGVINHDAVMPKAVTAVSMGTCLAANRAHKKASRGWLFH</sequence>
<reference evidence="1" key="1">
    <citation type="submission" date="2012-07" db="EMBL/GenBank/DDBJ databases">
        <authorList>
            <person name="Cummings C."/>
        </authorList>
    </citation>
    <scope>NUCLEOTIDE SEQUENCE</scope>
    <source>
        <strain evidence="1">1330</strain>
    </source>
</reference>